<comment type="caution">
    <text evidence="16">The sequence shown here is derived from an EMBL/GenBank/DDBJ whole genome shotgun (WGS) entry which is preliminary data.</text>
</comment>
<gene>
    <name evidence="16" type="ORF">EW146_g8396</name>
</gene>
<dbReference type="GO" id="GO:0061621">
    <property type="term" value="P:canonical glycolysis"/>
    <property type="evidence" value="ECO:0007669"/>
    <property type="project" value="TreeGrafter"/>
</dbReference>
<accession>A0A4S4LGH9</accession>
<evidence type="ECO:0000256" key="14">
    <source>
        <dbReference type="SAM" id="MobiDB-lite"/>
    </source>
</evidence>
<dbReference type="EMBL" id="SGPL01000577">
    <property type="protein sequence ID" value="THH10338.1"/>
    <property type="molecule type" value="Genomic_DNA"/>
</dbReference>
<dbReference type="SUPFAM" id="SSF53784">
    <property type="entry name" value="Phosphofructokinase"/>
    <property type="match status" value="1"/>
</dbReference>
<comment type="catalytic activity">
    <reaction evidence="13">
        <text>beta-D-fructose 6-phosphate + ATP = beta-D-fructose 1,6-bisphosphate + ADP + H(+)</text>
        <dbReference type="Rhea" id="RHEA:16109"/>
        <dbReference type="ChEBI" id="CHEBI:15378"/>
        <dbReference type="ChEBI" id="CHEBI:30616"/>
        <dbReference type="ChEBI" id="CHEBI:32966"/>
        <dbReference type="ChEBI" id="CHEBI:57634"/>
        <dbReference type="ChEBI" id="CHEBI:456216"/>
        <dbReference type="EC" id="2.7.1.11"/>
    </reaction>
</comment>
<evidence type="ECO:0000256" key="13">
    <source>
        <dbReference type="ARBA" id="ARBA00048070"/>
    </source>
</evidence>
<dbReference type="InterPro" id="IPR035966">
    <property type="entry name" value="PKF_sf"/>
</dbReference>
<dbReference type="InterPro" id="IPR022953">
    <property type="entry name" value="ATP_PFK"/>
</dbReference>
<keyword evidence="11" id="KW-0460">Magnesium</keyword>
<evidence type="ECO:0000256" key="2">
    <source>
        <dbReference type="ARBA" id="ARBA00004496"/>
    </source>
</evidence>
<dbReference type="GO" id="GO:0003872">
    <property type="term" value="F:6-phosphofructokinase activity"/>
    <property type="evidence" value="ECO:0007669"/>
    <property type="project" value="UniProtKB-EC"/>
</dbReference>
<feature type="compositionally biased region" description="Basic and acidic residues" evidence="14">
    <location>
        <begin position="252"/>
        <end position="265"/>
    </location>
</feature>
<dbReference type="OrthoDB" id="6093671at2759"/>
<feature type="domain" description="Phosphofructokinase" evidence="15">
    <location>
        <begin position="338"/>
        <end position="427"/>
    </location>
</feature>
<feature type="compositionally biased region" description="Basic and acidic residues" evidence="14">
    <location>
        <begin position="172"/>
        <end position="200"/>
    </location>
</feature>
<sequence>MSSPLFLYFPFLKDEVITSCPFPGGQASHFLAPGNCPPRSCGGSTVARPGQFSSGFELVVISEQMSTLVHRPGLTTWVPAVDRVLMFLETYDAYMHSLPEKKRGEVRLGRSHWPPAESEVARDVEVPMGLVCSMCVYPHLQDMGSFIDAVPRQKEGAPNGAAPSIKVGVDKSMHAEGKHVAEESKVSDERETKKIRLREDNGEDVSMMMTTPPGESQWEDAMESGDVMDEEPTEPSTPAPDAPATMSAPAKDNGKGKGKGKEKQSGDGGFKESPYTFVMPDDPIVQGCIRQLSLTPTFPSSNVLVRNPAGEPARLLDLKNDLTHMVLQCADGKITDFPYLSSSADCICIPECPLKVNPWEDEMCEAIKRHRAIGKHKMIIIVTEAAQDLDLRPIHAMHVKDVLTDRLGFDTCVTTLGHMQRRGRPCQGVDAVHALHQS</sequence>
<evidence type="ECO:0000256" key="6">
    <source>
        <dbReference type="ARBA" id="ARBA00022679"/>
    </source>
</evidence>
<dbReference type="GO" id="GO:0005945">
    <property type="term" value="C:6-phosphofructokinase complex"/>
    <property type="evidence" value="ECO:0007669"/>
    <property type="project" value="TreeGrafter"/>
</dbReference>
<keyword evidence="5" id="KW-0963">Cytoplasm</keyword>
<comment type="pathway">
    <text evidence="3">Carbohydrate degradation; glycolysis; D-glyceraldehyde 3-phosphate and glycerone phosphate from D-glucose: step 3/4.</text>
</comment>
<proteinExistence type="predicted"/>
<dbReference type="GO" id="GO:0005739">
    <property type="term" value="C:mitochondrion"/>
    <property type="evidence" value="ECO:0007669"/>
    <property type="project" value="TreeGrafter"/>
</dbReference>
<dbReference type="GO" id="GO:0006002">
    <property type="term" value="P:fructose 6-phosphate metabolic process"/>
    <property type="evidence" value="ECO:0007669"/>
    <property type="project" value="InterPro"/>
</dbReference>
<keyword evidence="12" id="KW-0324">Glycolysis</keyword>
<dbReference type="GO" id="GO:0030388">
    <property type="term" value="P:fructose 1,6-bisphosphate metabolic process"/>
    <property type="evidence" value="ECO:0007669"/>
    <property type="project" value="TreeGrafter"/>
</dbReference>
<organism evidence="16 17">
    <name type="scientific">Bondarzewia mesenterica</name>
    <dbReference type="NCBI Taxonomy" id="1095465"/>
    <lineage>
        <taxon>Eukaryota</taxon>
        <taxon>Fungi</taxon>
        <taxon>Dikarya</taxon>
        <taxon>Basidiomycota</taxon>
        <taxon>Agaricomycotina</taxon>
        <taxon>Agaricomycetes</taxon>
        <taxon>Russulales</taxon>
        <taxon>Bondarzewiaceae</taxon>
        <taxon>Bondarzewia</taxon>
    </lineage>
</organism>
<keyword evidence="8" id="KW-0547">Nucleotide-binding</keyword>
<keyword evidence="6" id="KW-0808">Transferase</keyword>
<evidence type="ECO:0000256" key="5">
    <source>
        <dbReference type="ARBA" id="ARBA00022490"/>
    </source>
</evidence>
<evidence type="ECO:0000256" key="7">
    <source>
        <dbReference type="ARBA" id="ARBA00022723"/>
    </source>
</evidence>
<dbReference type="GO" id="GO:0042802">
    <property type="term" value="F:identical protein binding"/>
    <property type="evidence" value="ECO:0007669"/>
    <property type="project" value="TreeGrafter"/>
</dbReference>
<dbReference type="GO" id="GO:0070095">
    <property type="term" value="F:fructose-6-phosphate binding"/>
    <property type="evidence" value="ECO:0007669"/>
    <property type="project" value="TreeGrafter"/>
</dbReference>
<protein>
    <recommendedName>
        <fullName evidence="4">6-phosphofructokinase</fullName>
        <ecNumber evidence="4">2.7.1.11</ecNumber>
    </recommendedName>
</protein>
<dbReference type="PANTHER" id="PTHR13697">
    <property type="entry name" value="PHOSPHOFRUCTOKINASE"/>
    <property type="match status" value="1"/>
</dbReference>
<feature type="compositionally biased region" description="Acidic residues" evidence="14">
    <location>
        <begin position="217"/>
        <end position="233"/>
    </location>
</feature>
<evidence type="ECO:0000256" key="10">
    <source>
        <dbReference type="ARBA" id="ARBA00022840"/>
    </source>
</evidence>
<dbReference type="UniPathway" id="UPA00109">
    <property type="reaction ID" value="UER00182"/>
</dbReference>
<dbReference type="GO" id="GO:0016208">
    <property type="term" value="F:AMP binding"/>
    <property type="evidence" value="ECO:0007669"/>
    <property type="project" value="TreeGrafter"/>
</dbReference>
<keyword evidence="7" id="KW-0479">Metal-binding</keyword>
<evidence type="ECO:0000256" key="1">
    <source>
        <dbReference type="ARBA" id="ARBA00001946"/>
    </source>
</evidence>
<dbReference type="EC" id="2.7.1.11" evidence="4"/>
<dbReference type="InterPro" id="IPR000023">
    <property type="entry name" value="Phosphofructokinase_dom"/>
</dbReference>
<evidence type="ECO:0000259" key="15">
    <source>
        <dbReference type="Pfam" id="PF00365"/>
    </source>
</evidence>
<dbReference type="Gene3D" id="3.40.50.460">
    <property type="entry name" value="Phosphofructokinase domain"/>
    <property type="match status" value="1"/>
</dbReference>
<dbReference type="GO" id="GO:0005524">
    <property type="term" value="F:ATP binding"/>
    <property type="evidence" value="ECO:0007669"/>
    <property type="project" value="UniProtKB-KW"/>
</dbReference>
<keyword evidence="17" id="KW-1185">Reference proteome</keyword>
<comment type="cofactor">
    <cofactor evidence="1">
        <name>Mg(2+)</name>
        <dbReference type="ChEBI" id="CHEBI:18420"/>
    </cofactor>
</comment>
<dbReference type="PANTHER" id="PTHR13697:SF4">
    <property type="entry name" value="ATP-DEPENDENT 6-PHOSPHOFRUCTOKINASE"/>
    <property type="match status" value="1"/>
</dbReference>
<keyword evidence="10" id="KW-0067">ATP-binding</keyword>
<dbReference type="GO" id="GO:0048029">
    <property type="term" value="F:monosaccharide binding"/>
    <property type="evidence" value="ECO:0007669"/>
    <property type="project" value="TreeGrafter"/>
</dbReference>
<evidence type="ECO:0000256" key="8">
    <source>
        <dbReference type="ARBA" id="ARBA00022741"/>
    </source>
</evidence>
<reference evidence="16 17" key="1">
    <citation type="submission" date="2019-02" db="EMBL/GenBank/DDBJ databases">
        <title>Genome sequencing of the rare red list fungi Bondarzewia mesenterica.</title>
        <authorList>
            <person name="Buettner E."/>
            <person name="Kellner H."/>
        </authorList>
    </citation>
    <scope>NUCLEOTIDE SEQUENCE [LARGE SCALE GENOMIC DNA]</scope>
    <source>
        <strain evidence="16 17">DSM 108281</strain>
    </source>
</reference>
<comment type="subcellular location">
    <subcellularLocation>
        <location evidence="2">Cytoplasm</location>
    </subcellularLocation>
</comment>
<dbReference type="PRINTS" id="PR00476">
    <property type="entry name" value="PHFRCTKINASE"/>
</dbReference>
<dbReference type="AlphaFoldDB" id="A0A4S4LGH9"/>
<evidence type="ECO:0000256" key="4">
    <source>
        <dbReference type="ARBA" id="ARBA00012055"/>
    </source>
</evidence>
<keyword evidence="9" id="KW-0418">Kinase</keyword>
<evidence type="ECO:0000256" key="3">
    <source>
        <dbReference type="ARBA" id="ARBA00004679"/>
    </source>
</evidence>
<name>A0A4S4LGH9_9AGAM</name>
<dbReference type="Pfam" id="PF00365">
    <property type="entry name" value="PFK"/>
    <property type="match status" value="1"/>
</dbReference>
<dbReference type="GO" id="GO:0046872">
    <property type="term" value="F:metal ion binding"/>
    <property type="evidence" value="ECO:0007669"/>
    <property type="project" value="UniProtKB-KW"/>
</dbReference>
<evidence type="ECO:0000256" key="9">
    <source>
        <dbReference type="ARBA" id="ARBA00022777"/>
    </source>
</evidence>
<evidence type="ECO:0000313" key="17">
    <source>
        <dbReference type="Proteomes" id="UP000310158"/>
    </source>
</evidence>
<evidence type="ECO:0000256" key="12">
    <source>
        <dbReference type="ARBA" id="ARBA00023152"/>
    </source>
</evidence>
<dbReference type="Proteomes" id="UP000310158">
    <property type="component" value="Unassembled WGS sequence"/>
</dbReference>
<evidence type="ECO:0000256" key="11">
    <source>
        <dbReference type="ARBA" id="ARBA00022842"/>
    </source>
</evidence>
<feature type="region of interest" description="Disordered" evidence="14">
    <location>
        <begin position="172"/>
        <end position="275"/>
    </location>
</feature>
<evidence type="ECO:0000313" key="16">
    <source>
        <dbReference type="EMBL" id="THH10338.1"/>
    </source>
</evidence>